<organism evidence="1 2">
    <name type="scientific">Pseudomonas alkylphenolica</name>
    <dbReference type="NCBI Taxonomy" id="237609"/>
    <lineage>
        <taxon>Bacteria</taxon>
        <taxon>Pseudomonadati</taxon>
        <taxon>Pseudomonadota</taxon>
        <taxon>Gammaproteobacteria</taxon>
        <taxon>Pseudomonadales</taxon>
        <taxon>Pseudomonadaceae</taxon>
        <taxon>Pseudomonas</taxon>
    </lineage>
</organism>
<proteinExistence type="predicted"/>
<accession>A0A443ZH68</accession>
<evidence type="ECO:0000313" key="1">
    <source>
        <dbReference type="EMBL" id="RWU18161.1"/>
    </source>
</evidence>
<evidence type="ECO:0000313" key="2">
    <source>
        <dbReference type="Proteomes" id="UP000288983"/>
    </source>
</evidence>
<dbReference type="AlphaFoldDB" id="A0A443ZH68"/>
<sequence>MNSRVDVAVMIGSGVPASLQAIGKRVCWVVLVNGERRGTAFATRAEAVECQVAWQEQLRANQRPGAARQAVCS</sequence>
<protein>
    <submittedName>
        <fullName evidence="1">Uncharacterized protein</fullName>
    </submittedName>
</protein>
<name>A0A443ZH68_9PSED</name>
<dbReference type="RefSeq" id="WP_128326275.1">
    <property type="nucleotide sequence ID" value="NZ_QJRG01000049.1"/>
</dbReference>
<reference evidence="1 2" key="1">
    <citation type="submission" date="2018-06" db="EMBL/GenBank/DDBJ databases">
        <title>Bacteria isolated from soil of Wuhan.</title>
        <authorList>
            <person name="Wei X."/>
            <person name="Chunhua H."/>
        </authorList>
    </citation>
    <scope>NUCLEOTIDE SEQUENCE [LARGE SCALE GENOMIC DNA]</scope>
    <source>
        <strain evidence="2">xwS2</strain>
    </source>
</reference>
<gene>
    <name evidence="1" type="ORF">DM813_26230</name>
</gene>
<comment type="caution">
    <text evidence="1">The sequence shown here is derived from an EMBL/GenBank/DDBJ whole genome shotgun (WGS) entry which is preliminary data.</text>
</comment>
<dbReference type="OrthoDB" id="6950782at2"/>
<dbReference type="EMBL" id="QJRG01000049">
    <property type="protein sequence ID" value="RWU18161.1"/>
    <property type="molecule type" value="Genomic_DNA"/>
</dbReference>
<dbReference type="Proteomes" id="UP000288983">
    <property type="component" value="Unassembled WGS sequence"/>
</dbReference>